<organism evidence="5 6">
    <name type="scientific">Chryseobacterium luteum</name>
    <dbReference type="NCBI Taxonomy" id="421531"/>
    <lineage>
        <taxon>Bacteria</taxon>
        <taxon>Pseudomonadati</taxon>
        <taxon>Bacteroidota</taxon>
        <taxon>Flavobacteriia</taxon>
        <taxon>Flavobacteriales</taxon>
        <taxon>Weeksellaceae</taxon>
        <taxon>Chryseobacterium group</taxon>
        <taxon>Chryseobacterium</taxon>
    </lineage>
</organism>
<dbReference type="PANTHER" id="PTHR43280:SF2">
    <property type="entry name" value="HTH-TYPE TRANSCRIPTIONAL REGULATOR EXSA"/>
    <property type="match status" value="1"/>
</dbReference>
<dbReference type="PROSITE" id="PS01124">
    <property type="entry name" value="HTH_ARAC_FAMILY_2"/>
    <property type="match status" value="1"/>
</dbReference>
<dbReference type="EMBL" id="JPRO01000010">
    <property type="protein sequence ID" value="KFF02766.1"/>
    <property type="molecule type" value="Genomic_DNA"/>
</dbReference>
<gene>
    <name evidence="5" type="ORF">IX38_12395</name>
</gene>
<dbReference type="Proteomes" id="UP000028703">
    <property type="component" value="Unassembled WGS sequence"/>
</dbReference>
<keyword evidence="1" id="KW-0805">Transcription regulation</keyword>
<comment type="caution">
    <text evidence="5">The sequence shown here is derived from an EMBL/GenBank/DDBJ whole genome shotgun (WGS) entry which is preliminary data.</text>
</comment>
<keyword evidence="6" id="KW-1185">Reference proteome</keyword>
<reference evidence="5 6" key="1">
    <citation type="submission" date="2014-07" db="EMBL/GenBank/DDBJ databases">
        <title>Genome of Chryseobacterium luteum DSM 18605.</title>
        <authorList>
            <person name="Stropko S.J."/>
            <person name="Pipes S.E."/>
            <person name="Newman J.D."/>
        </authorList>
    </citation>
    <scope>NUCLEOTIDE SEQUENCE [LARGE SCALE GENOMIC DNA]</scope>
    <source>
        <strain evidence="5 6">DSM 18605</strain>
    </source>
</reference>
<evidence type="ECO:0000313" key="6">
    <source>
        <dbReference type="Proteomes" id="UP000028703"/>
    </source>
</evidence>
<evidence type="ECO:0000313" key="5">
    <source>
        <dbReference type="EMBL" id="KFF02766.1"/>
    </source>
</evidence>
<dbReference type="OrthoDB" id="323290at2"/>
<evidence type="ECO:0000256" key="2">
    <source>
        <dbReference type="ARBA" id="ARBA00023125"/>
    </source>
</evidence>
<dbReference type="eggNOG" id="COG2207">
    <property type="taxonomic scope" value="Bacteria"/>
</dbReference>
<dbReference type="AlphaFoldDB" id="A0A085ZEA2"/>
<feature type="domain" description="HTH araC/xylS-type" evidence="4">
    <location>
        <begin position="80"/>
        <end position="183"/>
    </location>
</feature>
<evidence type="ECO:0000259" key="4">
    <source>
        <dbReference type="PROSITE" id="PS01124"/>
    </source>
</evidence>
<evidence type="ECO:0000256" key="1">
    <source>
        <dbReference type="ARBA" id="ARBA00023015"/>
    </source>
</evidence>
<dbReference type="GO" id="GO:0043565">
    <property type="term" value="F:sequence-specific DNA binding"/>
    <property type="evidence" value="ECO:0007669"/>
    <property type="project" value="InterPro"/>
</dbReference>
<protein>
    <recommendedName>
        <fullName evidence="4">HTH araC/xylS-type domain-containing protein</fullName>
    </recommendedName>
</protein>
<dbReference type="InterPro" id="IPR018062">
    <property type="entry name" value="HTH_AraC-typ_CS"/>
</dbReference>
<name>A0A085ZEA2_9FLAO</name>
<dbReference type="Pfam" id="PF12833">
    <property type="entry name" value="HTH_18"/>
    <property type="match status" value="1"/>
</dbReference>
<dbReference type="GO" id="GO:0003700">
    <property type="term" value="F:DNA-binding transcription factor activity"/>
    <property type="evidence" value="ECO:0007669"/>
    <property type="project" value="InterPro"/>
</dbReference>
<accession>A0A085ZEA2</accession>
<dbReference type="PANTHER" id="PTHR43280">
    <property type="entry name" value="ARAC-FAMILY TRANSCRIPTIONAL REGULATOR"/>
    <property type="match status" value="1"/>
</dbReference>
<evidence type="ECO:0000256" key="3">
    <source>
        <dbReference type="ARBA" id="ARBA00023163"/>
    </source>
</evidence>
<dbReference type="STRING" id="421531.IX38_12395"/>
<keyword evidence="2" id="KW-0238">DNA-binding</keyword>
<keyword evidence="3" id="KW-0804">Transcription</keyword>
<dbReference type="InterPro" id="IPR018060">
    <property type="entry name" value="HTH_AraC"/>
</dbReference>
<proteinExistence type="predicted"/>
<dbReference type="SMART" id="SM00342">
    <property type="entry name" value="HTH_ARAC"/>
    <property type="match status" value="1"/>
</dbReference>
<dbReference type="PROSITE" id="PS00041">
    <property type="entry name" value="HTH_ARAC_FAMILY_1"/>
    <property type="match status" value="1"/>
</dbReference>
<sequence length="191" mass="21621">MSIDVLSGTKATMIQLFPWTPAHFGISDAYLFTDNIYPANEIPILKTLNLNMMVGLSSRLICQYITKTFTPLFRTDSNTALIIESTRKIIANKGSITVASIARSLNCSERHLQKLFKNLIGISPKLFINIIKLREALDDIVNPNHKPATMTQLALSNGYYDQPHFNSNFNSFIKTTPKNFVKEDYFLTIKK</sequence>
<dbReference type="Gene3D" id="1.10.10.60">
    <property type="entry name" value="Homeodomain-like"/>
    <property type="match status" value="1"/>
</dbReference>